<reference evidence="3 4" key="1">
    <citation type="submission" date="2016-02" db="EMBL/GenBank/DDBJ databases">
        <title>Band-tailed pigeon sequencing and assembly.</title>
        <authorList>
            <person name="Soares A.E."/>
            <person name="Novak B.J."/>
            <person name="Rice E.S."/>
            <person name="O'Connell B."/>
            <person name="Chang D."/>
            <person name="Weber S."/>
            <person name="Shapiro B."/>
        </authorList>
    </citation>
    <scope>NUCLEOTIDE SEQUENCE [LARGE SCALE GENOMIC DNA]</scope>
    <source>
        <strain evidence="3">BTP2013</strain>
        <tissue evidence="3">Blood</tissue>
    </source>
</reference>
<evidence type="ECO:0000313" key="4">
    <source>
        <dbReference type="Proteomes" id="UP000190648"/>
    </source>
</evidence>
<keyword evidence="2" id="KW-1133">Transmembrane helix</keyword>
<dbReference type="Proteomes" id="UP000190648">
    <property type="component" value="Unassembled WGS sequence"/>
</dbReference>
<organism evidence="3 4">
    <name type="scientific">Patagioenas fasciata monilis</name>
    <dbReference type="NCBI Taxonomy" id="372326"/>
    <lineage>
        <taxon>Eukaryota</taxon>
        <taxon>Metazoa</taxon>
        <taxon>Chordata</taxon>
        <taxon>Craniata</taxon>
        <taxon>Vertebrata</taxon>
        <taxon>Euteleostomi</taxon>
        <taxon>Archelosauria</taxon>
        <taxon>Archosauria</taxon>
        <taxon>Dinosauria</taxon>
        <taxon>Saurischia</taxon>
        <taxon>Theropoda</taxon>
        <taxon>Coelurosauria</taxon>
        <taxon>Aves</taxon>
        <taxon>Neognathae</taxon>
        <taxon>Neoaves</taxon>
        <taxon>Columbimorphae</taxon>
        <taxon>Columbiformes</taxon>
        <taxon>Columbidae</taxon>
        <taxon>Patagioenas</taxon>
    </lineage>
</organism>
<proteinExistence type="predicted"/>
<feature type="transmembrane region" description="Helical" evidence="2">
    <location>
        <begin position="58"/>
        <end position="76"/>
    </location>
</feature>
<keyword evidence="2" id="KW-0812">Transmembrane</keyword>
<feature type="region of interest" description="Disordered" evidence="1">
    <location>
        <begin position="1"/>
        <end position="33"/>
    </location>
</feature>
<keyword evidence="4" id="KW-1185">Reference proteome</keyword>
<sequence length="100" mass="10741">MLSPHGRCSALPGARCPPGRSPSPTVPLEGRGRFGLGAVSPVKLRGEAQMQFLPTTDVAVYLSIFGAIIWTTHPACKRRNYRNARKPCSVSEKPHATSVS</sequence>
<evidence type="ECO:0000256" key="2">
    <source>
        <dbReference type="SAM" id="Phobius"/>
    </source>
</evidence>
<evidence type="ECO:0000313" key="3">
    <source>
        <dbReference type="EMBL" id="OPJ73183.1"/>
    </source>
</evidence>
<accession>A0A1V4JLX3</accession>
<dbReference type="EMBL" id="LSYS01006902">
    <property type="protein sequence ID" value="OPJ73183.1"/>
    <property type="molecule type" value="Genomic_DNA"/>
</dbReference>
<gene>
    <name evidence="3" type="ORF">AV530_005582</name>
</gene>
<evidence type="ECO:0000256" key="1">
    <source>
        <dbReference type="SAM" id="MobiDB-lite"/>
    </source>
</evidence>
<name>A0A1V4JLX3_PATFA</name>
<protein>
    <submittedName>
        <fullName evidence="3">Uncharacterized protein</fullName>
    </submittedName>
</protein>
<comment type="caution">
    <text evidence="3">The sequence shown here is derived from an EMBL/GenBank/DDBJ whole genome shotgun (WGS) entry which is preliminary data.</text>
</comment>
<dbReference type="AlphaFoldDB" id="A0A1V4JLX3"/>
<keyword evidence="2" id="KW-0472">Membrane</keyword>